<evidence type="ECO:0000313" key="2">
    <source>
        <dbReference type="EMBL" id="MFC3154211.1"/>
    </source>
</evidence>
<keyword evidence="3" id="KW-1185">Reference proteome</keyword>
<feature type="transmembrane region" description="Helical" evidence="1">
    <location>
        <begin position="6"/>
        <end position="31"/>
    </location>
</feature>
<comment type="caution">
    <text evidence="2">The sequence shown here is derived from an EMBL/GenBank/DDBJ whole genome shotgun (WGS) entry which is preliminary data.</text>
</comment>
<accession>A0ABV7HRS9</accession>
<proteinExistence type="predicted"/>
<reference evidence="3" key="1">
    <citation type="journal article" date="2019" name="Int. J. Syst. Evol. Microbiol.">
        <title>The Global Catalogue of Microorganisms (GCM) 10K type strain sequencing project: providing services to taxonomists for standard genome sequencing and annotation.</title>
        <authorList>
            <consortium name="The Broad Institute Genomics Platform"/>
            <consortium name="The Broad Institute Genome Sequencing Center for Infectious Disease"/>
            <person name="Wu L."/>
            <person name="Ma J."/>
        </authorList>
    </citation>
    <scope>NUCLEOTIDE SEQUENCE [LARGE SCALE GENOMIC DNA]</scope>
    <source>
        <strain evidence="3">KCTC 52141</strain>
    </source>
</reference>
<evidence type="ECO:0000313" key="3">
    <source>
        <dbReference type="Proteomes" id="UP001595548"/>
    </source>
</evidence>
<dbReference type="RefSeq" id="WP_382414345.1">
    <property type="nucleotide sequence ID" value="NZ_AP031500.1"/>
</dbReference>
<evidence type="ECO:0000256" key="1">
    <source>
        <dbReference type="SAM" id="Phobius"/>
    </source>
</evidence>
<dbReference type="Proteomes" id="UP001595548">
    <property type="component" value="Unassembled WGS sequence"/>
</dbReference>
<gene>
    <name evidence="2" type="ORF">ACFOEB_03280</name>
</gene>
<keyword evidence="1" id="KW-0812">Transmembrane</keyword>
<sequence length="119" mass="13901">MNSKIFQWIVASFCVLWITKTILIPGVSFLLHYDDYMHLSSECARAMDNAWFTDQIDNKALEKTSNIHLITCHNYDMVRKKLLVSGVSDDLLAYLNLRALELNQHSAEDLVEQHRFKER</sequence>
<keyword evidence="1" id="KW-0472">Membrane</keyword>
<organism evidence="2 3">
    <name type="scientific">Gilvimarinus japonicus</name>
    <dbReference type="NCBI Taxonomy" id="1796469"/>
    <lineage>
        <taxon>Bacteria</taxon>
        <taxon>Pseudomonadati</taxon>
        <taxon>Pseudomonadota</taxon>
        <taxon>Gammaproteobacteria</taxon>
        <taxon>Cellvibrionales</taxon>
        <taxon>Cellvibrionaceae</taxon>
        <taxon>Gilvimarinus</taxon>
    </lineage>
</organism>
<dbReference type="EMBL" id="JBHRTL010000004">
    <property type="protein sequence ID" value="MFC3154211.1"/>
    <property type="molecule type" value="Genomic_DNA"/>
</dbReference>
<keyword evidence="1" id="KW-1133">Transmembrane helix</keyword>
<dbReference type="NCBIfam" id="TIGR03982">
    <property type="entry name" value="TIGR03982 family His-Xaa-Ser system protein"/>
    <property type="match status" value="1"/>
</dbReference>
<dbReference type="InterPro" id="IPR023814">
    <property type="entry name" value="His-Xaa-Ser_sys"/>
</dbReference>
<name>A0ABV7HRS9_9GAMM</name>
<protein>
    <submittedName>
        <fullName evidence="2">TIGR03982 family His-Xaa-Ser system protein</fullName>
    </submittedName>
</protein>